<feature type="region of interest" description="Disordered" evidence="1">
    <location>
        <begin position="417"/>
        <end position="464"/>
    </location>
</feature>
<evidence type="ECO:0000313" key="2">
    <source>
        <dbReference type="EMBL" id="ATY59074.1"/>
    </source>
</evidence>
<name>A0A2H4S7K2_CORMI</name>
<feature type="region of interest" description="Disordered" evidence="1">
    <location>
        <begin position="1163"/>
        <end position="1196"/>
    </location>
</feature>
<feature type="region of interest" description="Disordered" evidence="1">
    <location>
        <begin position="717"/>
        <end position="740"/>
    </location>
</feature>
<accession>A0A2H4S7K2</accession>
<protein>
    <submittedName>
        <fullName evidence="2">Uncharacterized protein</fullName>
    </submittedName>
</protein>
<dbReference type="Proteomes" id="UP000323067">
    <property type="component" value="Chromosome iv"/>
</dbReference>
<feature type="region of interest" description="Disordered" evidence="1">
    <location>
        <begin position="940"/>
        <end position="978"/>
    </location>
</feature>
<dbReference type="VEuPathDB" id="FungiDB:A9K55_003331"/>
<reference evidence="2 3" key="1">
    <citation type="journal article" date="2017" name="BMC Genomics">
        <title>Chromosome level assembly and secondary metabolite potential of the parasitic fungus Cordyceps militaris.</title>
        <authorList>
            <person name="Kramer G.J."/>
            <person name="Nodwell J.R."/>
        </authorList>
    </citation>
    <scope>NUCLEOTIDE SEQUENCE [LARGE SCALE GENOMIC DNA]</scope>
    <source>
        <strain evidence="2 3">ATCC 34164</strain>
    </source>
</reference>
<evidence type="ECO:0000313" key="3">
    <source>
        <dbReference type="Proteomes" id="UP000323067"/>
    </source>
</evidence>
<sequence length="1234" mass="136283">MMLPSALEVEQRWMRREIAQLRELLRIDNLAYSKHHCEFTKAIQSRLRSFDHDDCIHSALLHSTVLESTNSASLYTINPRKAIITATRVVFKDPSHSCGIEYEYSMHGIVCLDQLEKHRLVLVNTVRREMGAAMDVAQLSLLHELHNTATLHYGLFHMGFRAAILIQSLDPGLQTPKEQILAKLNALFPPIAAANLDTILPLAPYSEGLRESIRFSVYEHLMCGHANDVTKWLALQTRLFSWCNMPGYTEARNALLRYTEEFKKLELLCLSTLHALECRRRSICVPESPAESSFLTSSSRSSAAPSPSPSFLDSDRSDFEPVIQDSHRSVASGRSLSSSLRYNAQLSPLLKGMPGREISAAKTDGAAFAGEIDVPPILTYPNDLSRHEFDQHPLAKQLDISLREKIQLGLIIPRQLSSQDEPAEAPQLTREKSKRRRFGRKGSDTQPPPVPPLPSIPEALHPNLTSSNFGKIVRRIRSRSSLATRNTSTIDTVAQSAPDAAELTKTPRKLKIPFRRGTKSIISSPELQPGHDTPLHFELANTDLPFFTSAQSAPTSRRQSIVGPYATGYPGVNELEKGPVQWKVAPPRLSPMEFARSHLIQAALERRLNNTPSSRLTKLWFWTPGWETFLVLPSKQTPSNKTPAKGVLHENTPSLGFKIKTTEVTLTEQQDTLQVETDRRSFLSCPRLSLNLGSFAMQFPSMLNLMTLDGIHTLRSLSSSTKSGSPPNTGENRRPSGRSGIYAEQADLERTLSTLSRDSPNQRGKQGIFPASPTKFCWRTHLTKPTLDLSSASPAVHDIDRHRFQDGHGEAHTAMPIADNPFQDTSPYYHHVVSTTEASSSAEASWGLTDVDSHPHVTAAPKHIGIALPPSPPPRHSSAIARRRLRHHLAHEAQVVTPVAARKVGVLVAGGACSSVLSLRAAAAHSEDFALPDAADEERALHPPPLHVPRRRPFPQSTGRGLRERDTTRRNLFRSSSDDADDAWRGLLRHLGDGLLPLPDEDRPAPWSPLRRRGSDSLPATPSPRRQSSVLSHLSITPTALRLAGSFIPGDDDEEQRSGFSPRQRKVASTHLPMPDSPTLPTVGPQVRMRRSEVDILLSESMVSEDRTLPFEEMGAALGRKSAIGWKAATVLPDSSCTLGVTRVQRLRLSIYAFVLLGCHRGSPHPASRPSEAMGSERGPRENGNRLRKQTQPHHASCKVNRYCGAATRGNHALAPLSLRPITALGGEGELKLE</sequence>
<feature type="region of interest" description="Disordered" evidence="1">
    <location>
        <begin position="993"/>
        <end position="1084"/>
    </location>
</feature>
<evidence type="ECO:0000256" key="1">
    <source>
        <dbReference type="SAM" id="MobiDB-lite"/>
    </source>
</evidence>
<dbReference type="AlphaFoldDB" id="A0A2H4S7K2"/>
<feature type="compositionally biased region" description="Polar residues" evidence="1">
    <location>
        <begin position="1018"/>
        <end position="1038"/>
    </location>
</feature>
<dbReference type="EMBL" id="CP023322">
    <property type="protein sequence ID" value="ATY59074.1"/>
    <property type="molecule type" value="Genomic_DNA"/>
</dbReference>
<proteinExistence type="predicted"/>
<feature type="compositionally biased region" description="Low complexity" evidence="1">
    <location>
        <begin position="294"/>
        <end position="312"/>
    </location>
</feature>
<dbReference type="OrthoDB" id="4889313at2759"/>
<dbReference type="VEuPathDB" id="FungiDB:CCM_05969"/>
<feature type="compositionally biased region" description="Pro residues" evidence="1">
    <location>
        <begin position="446"/>
        <end position="455"/>
    </location>
</feature>
<feature type="region of interest" description="Disordered" evidence="1">
    <location>
        <begin position="294"/>
        <end position="315"/>
    </location>
</feature>
<organism evidence="2 3">
    <name type="scientific">Cordyceps militaris</name>
    <name type="common">Caterpillar fungus</name>
    <name type="synonym">Clavaria militaris</name>
    <dbReference type="NCBI Taxonomy" id="73501"/>
    <lineage>
        <taxon>Eukaryota</taxon>
        <taxon>Fungi</taxon>
        <taxon>Dikarya</taxon>
        <taxon>Ascomycota</taxon>
        <taxon>Pezizomycotina</taxon>
        <taxon>Sordariomycetes</taxon>
        <taxon>Hypocreomycetidae</taxon>
        <taxon>Hypocreales</taxon>
        <taxon>Cordycipitaceae</taxon>
        <taxon>Cordyceps</taxon>
    </lineage>
</organism>
<gene>
    <name evidence="2" type="ORF">A9K55_003331</name>
</gene>